<reference evidence="1 2" key="1">
    <citation type="submission" date="2021-06" db="EMBL/GenBank/DDBJ databases">
        <title>Caerostris extrusa draft genome.</title>
        <authorList>
            <person name="Kono N."/>
            <person name="Arakawa K."/>
        </authorList>
    </citation>
    <scope>NUCLEOTIDE SEQUENCE [LARGE SCALE GENOMIC DNA]</scope>
</reference>
<evidence type="ECO:0000313" key="2">
    <source>
        <dbReference type="Proteomes" id="UP001054945"/>
    </source>
</evidence>
<evidence type="ECO:0000313" key="1">
    <source>
        <dbReference type="EMBL" id="GIY95230.1"/>
    </source>
</evidence>
<gene>
    <name evidence="1" type="ORF">CEXT_681881</name>
</gene>
<comment type="caution">
    <text evidence="1">The sequence shown here is derived from an EMBL/GenBank/DDBJ whole genome shotgun (WGS) entry which is preliminary data.</text>
</comment>
<sequence>MSTFKMGPEWREPIGFGVVTLKNIFPPQYLASLLPGNPSHGCIDRSGIFERCCDRTLDTCPSPPPVTQSHFQLVVGFTFPRPGNRSRPSDIYDSLFLLKKWEERNSG</sequence>
<dbReference type="EMBL" id="BPLR01000489">
    <property type="protein sequence ID" value="GIY95230.1"/>
    <property type="molecule type" value="Genomic_DNA"/>
</dbReference>
<dbReference type="Proteomes" id="UP001054945">
    <property type="component" value="Unassembled WGS sequence"/>
</dbReference>
<accession>A0AAV4XJH5</accession>
<organism evidence="1 2">
    <name type="scientific">Caerostris extrusa</name>
    <name type="common">Bark spider</name>
    <name type="synonym">Caerostris bankana</name>
    <dbReference type="NCBI Taxonomy" id="172846"/>
    <lineage>
        <taxon>Eukaryota</taxon>
        <taxon>Metazoa</taxon>
        <taxon>Ecdysozoa</taxon>
        <taxon>Arthropoda</taxon>
        <taxon>Chelicerata</taxon>
        <taxon>Arachnida</taxon>
        <taxon>Araneae</taxon>
        <taxon>Araneomorphae</taxon>
        <taxon>Entelegynae</taxon>
        <taxon>Araneoidea</taxon>
        <taxon>Araneidae</taxon>
        <taxon>Caerostris</taxon>
    </lineage>
</organism>
<proteinExistence type="predicted"/>
<protein>
    <submittedName>
        <fullName evidence="1">Uncharacterized protein</fullName>
    </submittedName>
</protein>
<keyword evidence="2" id="KW-1185">Reference proteome</keyword>
<name>A0AAV4XJH5_CAEEX</name>
<dbReference type="AlphaFoldDB" id="A0AAV4XJH5"/>